<evidence type="ECO:0000313" key="2">
    <source>
        <dbReference type="EMBL" id="KAJ5461620.1"/>
    </source>
</evidence>
<dbReference type="GO" id="GO:0006357">
    <property type="term" value="P:regulation of transcription by RNA polymerase II"/>
    <property type="evidence" value="ECO:0007669"/>
    <property type="project" value="InterPro"/>
</dbReference>
<proteinExistence type="predicted"/>
<keyword evidence="3" id="KW-1185">Reference proteome</keyword>
<dbReference type="GeneID" id="81596798"/>
<dbReference type="FunFam" id="1.10.472.10:FF:000126">
    <property type="entry name" value="Cyclin domain protein"/>
    <property type="match status" value="1"/>
</dbReference>
<organism evidence="2 3">
    <name type="scientific">Penicillium daleae</name>
    <dbReference type="NCBI Taxonomy" id="63821"/>
    <lineage>
        <taxon>Eukaryota</taxon>
        <taxon>Fungi</taxon>
        <taxon>Dikarya</taxon>
        <taxon>Ascomycota</taxon>
        <taxon>Pezizomycotina</taxon>
        <taxon>Eurotiomycetes</taxon>
        <taxon>Eurotiomycetidae</taxon>
        <taxon>Eurotiales</taxon>
        <taxon>Aspergillaceae</taxon>
        <taxon>Penicillium</taxon>
    </lineage>
</organism>
<dbReference type="InterPro" id="IPR036915">
    <property type="entry name" value="Cyclin-like_sf"/>
</dbReference>
<sequence length="339" mass="37420">MAQTNAGLKHLCNALATPDQLSNSSSSIDGLPSDLETSIRCAGAQLTQAAGVLLHLSQDIIAQAIVIFTRFWLGADGGSLRIYSVKDVSAASLYLTAKLSFQPTSPRSILNVYHLLLSRDASPLWFVNPHGAPKQQPAADTYVLSEGGYQAGRLVLLRIESVILRTLGFDTHVALPHTIALTYLQTLGVSKPAVSRRVLEHLNSTLLSPQLLYVTHQPNALAVAAIYLATREEGVKLVDGEWWEVFDVDREELGFLVVGMRSTEGFMRKETETWKNKAIPMVIDEVDAELERRRMMDEDSGYGMEHLTTDRFIPEQLVHEAQPGAEDSNQVKRNEGKNE</sequence>
<reference evidence="2" key="2">
    <citation type="journal article" date="2023" name="IMA Fungus">
        <title>Comparative genomic study of the Penicillium genus elucidates a diverse pangenome and 15 lateral gene transfer events.</title>
        <authorList>
            <person name="Petersen C."/>
            <person name="Sorensen T."/>
            <person name="Nielsen M.R."/>
            <person name="Sondergaard T.E."/>
            <person name="Sorensen J.L."/>
            <person name="Fitzpatrick D.A."/>
            <person name="Frisvad J.C."/>
            <person name="Nielsen K.L."/>
        </authorList>
    </citation>
    <scope>NUCLEOTIDE SEQUENCE</scope>
    <source>
        <strain evidence="2">IBT 16125</strain>
    </source>
</reference>
<dbReference type="AlphaFoldDB" id="A0AAD6G7H1"/>
<dbReference type="InterPro" id="IPR043198">
    <property type="entry name" value="Cyclin/Ssn8"/>
</dbReference>
<dbReference type="Proteomes" id="UP001213681">
    <property type="component" value="Unassembled WGS sequence"/>
</dbReference>
<evidence type="ECO:0000256" key="1">
    <source>
        <dbReference type="SAM" id="MobiDB-lite"/>
    </source>
</evidence>
<dbReference type="Gene3D" id="1.10.472.10">
    <property type="entry name" value="Cyclin-like"/>
    <property type="match status" value="2"/>
</dbReference>
<dbReference type="GO" id="GO:0016538">
    <property type="term" value="F:cyclin-dependent protein serine/threonine kinase regulator activity"/>
    <property type="evidence" value="ECO:0007669"/>
    <property type="project" value="InterPro"/>
</dbReference>
<evidence type="ECO:0000313" key="3">
    <source>
        <dbReference type="Proteomes" id="UP001213681"/>
    </source>
</evidence>
<feature type="compositionally biased region" description="Basic and acidic residues" evidence="1">
    <location>
        <begin position="329"/>
        <end position="339"/>
    </location>
</feature>
<reference evidence="2" key="1">
    <citation type="submission" date="2022-12" db="EMBL/GenBank/DDBJ databases">
        <authorList>
            <person name="Petersen C."/>
        </authorList>
    </citation>
    <scope>NUCLEOTIDE SEQUENCE</scope>
    <source>
        <strain evidence="2">IBT 16125</strain>
    </source>
</reference>
<name>A0AAD6G7H1_9EURO</name>
<comment type="caution">
    <text evidence="2">The sequence shown here is derived from an EMBL/GenBank/DDBJ whole genome shotgun (WGS) entry which is preliminary data.</text>
</comment>
<dbReference type="RefSeq" id="XP_056770662.1">
    <property type="nucleotide sequence ID" value="XM_056906555.1"/>
</dbReference>
<dbReference type="EMBL" id="JAPVEA010000002">
    <property type="protein sequence ID" value="KAJ5461620.1"/>
    <property type="molecule type" value="Genomic_DNA"/>
</dbReference>
<accession>A0AAD6G7H1</accession>
<protein>
    <recommendedName>
        <fullName evidence="4">Cyclin N-terminal domain-containing protein</fullName>
    </recommendedName>
</protein>
<dbReference type="FunFam" id="1.10.472.10:FF:000086">
    <property type="entry name" value="Cyclin domain protein"/>
    <property type="match status" value="1"/>
</dbReference>
<evidence type="ECO:0008006" key="4">
    <source>
        <dbReference type="Google" id="ProtNLM"/>
    </source>
</evidence>
<dbReference type="PANTHER" id="PTHR10026">
    <property type="entry name" value="CYCLIN"/>
    <property type="match status" value="1"/>
</dbReference>
<gene>
    <name evidence="2" type="ORF">N7458_003172</name>
</gene>
<dbReference type="SUPFAM" id="SSF47954">
    <property type="entry name" value="Cyclin-like"/>
    <property type="match status" value="2"/>
</dbReference>
<feature type="region of interest" description="Disordered" evidence="1">
    <location>
        <begin position="315"/>
        <end position="339"/>
    </location>
</feature>